<evidence type="ECO:0000313" key="1">
    <source>
        <dbReference type="EMBL" id="KDR40184.1"/>
    </source>
</evidence>
<organism evidence="1 2">
    <name type="scientific">Caballeronia glathei</name>
    <dbReference type="NCBI Taxonomy" id="60547"/>
    <lineage>
        <taxon>Bacteria</taxon>
        <taxon>Pseudomonadati</taxon>
        <taxon>Pseudomonadota</taxon>
        <taxon>Betaproteobacteria</taxon>
        <taxon>Burkholderiales</taxon>
        <taxon>Burkholderiaceae</taxon>
        <taxon>Caballeronia</taxon>
    </lineage>
</organism>
<name>A0A069PJV0_9BURK</name>
<comment type="caution">
    <text evidence="1">The sequence shown here is derived from an EMBL/GenBank/DDBJ whole genome shotgun (WGS) entry which is preliminary data.</text>
</comment>
<proteinExistence type="predicted"/>
<dbReference type="Proteomes" id="UP000027466">
    <property type="component" value="Unassembled WGS sequence"/>
</dbReference>
<evidence type="ECO:0000313" key="2">
    <source>
        <dbReference type="Proteomes" id="UP000027466"/>
    </source>
</evidence>
<keyword evidence="2" id="KW-1185">Reference proteome</keyword>
<sequence>MIERTGANRDISKLQRRNINDFIRHVPVGVLMKGTRLLHVTSSADWVTRQMVGGHIEDDYSFFTLENKGRAGTHANDFRRVVQLTLTQDVHCFFAANYLFQYWHPVERKFRNKSVTEIDQGVVRVGGDLTGLIQNAWPALYRPAAWASCSECEIAFHNSVIPRIMQVSSIGVLDDNKKAVDHVLYHHIDKLNAESATGERHRGISAPWWMSPYFHSREKVLAAQRRWQTRNVPIDDAFFE</sequence>
<gene>
    <name evidence="1" type="ORF">BG61_27380</name>
</gene>
<reference evidence="1 2" key="1">
    <citation type="submission" date="2014-03" db="EMBL/GenBank/DDBJ databases">
        <title>Draft Genome Sequences of Four Burkholderia Strains.</title>
        <authorList>
            <person name="Liu X.Y."/>
            <person name="Li C.X."/>
            <person name="Xu J.H."/>
        </authorList>
    </citation>
    <scope>NUCLEOTIDE SEQUENCE [LARGE SCALE GENOMIC DNA]</scope>
    <source>
        <strain evidence="1 2">DSM 50014</strain>
    </source>
</reference>
<dbReference type="EMBL" id="JFHC01000045">
    <property type="protein sequence ID" value="KDR40184.1"/>
    <property type="molecule type" value="Genomic_DNA"/>
</dbReference>
<accession>A0A069PJV0</accession>
<protein>
    <submittedName>
        <fullName evidence="1">Uncharacterized protein</fullName>
    </submittedName>
</protein>
<dbReference type="AlphaFoldDB" id="A0A069PJV0"/>